<dbReference type="InterPro" id="IPR003661">
    <property type="entry name" value="HisK_dim/P_dom"/>
</dbReference>
<evidence type="ECO:0000256" key="1">
    <source>
        <dbReference type="ARBA" id="ARBA00000085"/>
    </source>
</evidence>
<dbReference type="GO" id="GO:0000155">
    <property type="term" value="F:phosphorelay sensor kinase activity"/>
    <property type="evidence" value="ECO:0007669"/>
    <property type="project" value="InterPro"/>
</dbReference>
<dbReference type="AlphaFoldDB" id="A0A272EME7"/>
<dbReference type="EC" id="2.7.13.3" evidence="2"/>
<evidence type="ECO:0000259" key="4">
    <source>
        <dbReference type="SMART" id="SM00388"/>
    </source>
</evidence>
<gene>
    <name evidence="5" type="ORF">CGU29_17350</name>
</gene>
<proteinExistence type="predicted"/>
<comment type="caution">
    <text evidence="5">The sequence shown here is derived from an EMBL/GenBank/DDBJ whole genome shotgun (WGS) entry which is preliminary data.</text>
</comment>
<dbReference type="InterPro" id="IPR036097">
    <property type="entry name" value="HisK_dim/P_sf"/>
</dbReference>
<dbReference type="SUPFAM" id="SSF47384">
    <property type="entry name" value="Homodimeric domain of signal transducing histidine kinase"/>
    <property type="match status" value="1"/>
</dbReference>
<dbReference type="Gene3D" id="1.10.287.130">
    <property type="match status" value="1"/>
</dbReference>
<keyword evidence="3" id="KW-0472">Membrane</keyword>
<dbReference type="SMART" id="SM00388">
    <property type="entry name" value="HisKA"/>
    <property type="match status" value="1"/>
</dbReference>
<protein>
    <recommendedName>
        <fullName evidence="2">histidine kinase</fullName>
        <ecNumber evidence="2">2.7.13.3</ecNumber>
    </recommendedName>
</protein>
<keyword evidence="3" id="KW-0812">Transmembrane</keyword>
<feature type="domain" description="Signal transduction histidine kinase dimerisation/phosphoacceptor" evidence="4">
    <location>
        <begin position="54"/>
        <end position="119"/>
    </location>
</feature>
<organism evidence="5 6">
    <name type="scientific">Candidatus Dactylopiibacterium carminicum</name>
    <dbReference type="NCBI Taxonomy" id="857335"/>
    <lineage>
        <taxon>Bacteria</taxon>
        <taxon>Pseudomonadati</taxon>
        <taxon>Pseudomonadota</taxon>
        <taxon>Betaproteobacteria</taxon>
        <taxon>Rhodocyclales</taxon>
        <taxon>Rhodocyclaceae</taxon>
        <taxon>Candidatus Dactylopiibacterium</taxon>
    </lineage>
</organism>
<dbReference type="EMBL" id="NMRN01000118">
    <property type="protein sequence ID" value="PAS91275.1"/>
    <property type="molecule type" value="Genomic_DNA"/>
</dbReference>
<reference evidence="5 6" key="1">
    <citation type="submission" date="2017-07" db="EMBL/GenBank/DDBJ databases">
        <title>Candidatus Dactylopiibacterium carminicum, a nitrogen-fixing symbiont of the cochineal insect Dactylopius coccus and Dactylopius opuntiae (Hemiptera: Coccoidea: Dactylopiidae).</title>
        <authorList>
            <person name="Vera A."/>
        </authorList>
    </citation>
    <scope>NUCLEOTIDE SEQUENCE [LARGE SCALE GENOMIC DNA]</scope>
    <source>
        <strain evidence="5 6">NFDCM</strain>
    </source>
</reference>
<accession>A0A272EME7</accession>
<evidence type="ECO:0000256" key="3">
    <source>
        <dbReference type="SAM" id="Phobius"/>
    </source>
</evidence>
<evidence type="ECO:0000313" key="6">
    <source>
        <dbReference type="Proteomes" id="UP000216107"/>
    </source>
</evidence>
<feature type="transmembrane region" description="Helical" evidence="3">
    <location>
        <begin position="6"/>
        <end position="34"/>
    </location>
</feature>
<dbReference type="Pfam" id="PF00512">
    <property type="entry name" value="HisKA"/>
    <property type="match status" value="1"/>
</dbReference>
<dbReference type="CDD" id="cd00082">
    <property type="entry name" value="HisKA"/>
    <property type="match status" value="1"/>
</dbReference>
<name>A0A272EME7_9RHOO</name>
<sequence length="152" mass="16333">MRRSLVVAAGAIFCPGHLTLILALAAGAGLWYLLTDLKKRLQSVMERPLAISYSEGSFLSNMEHDLRQPAQAIALFAATLSAHPLPESSRKLVSGIEAAVQQLSAQMEAAFAIAKLESGRQAVDLQPLEPVHSIRNVFTFWNLGVSHGSGNV</sequence>
<evidence type="ECO:0000313" key="5">
    <source>
        <dbReference type="EMBL" id="PAS91275.1"/>
    </source>
</evidence>
<comment type="catalytic activity">
    <reaction evidence="1">
        <text>ATP + protein L-histidine = ADP + protein N-phospho-L-histidine.</text>
        <dbReference type="EC" id="2.7.13.3"/>
    </reaction>
</comment>
<evidence type="ECO:0000256" key="2">
    <source>
        <dbReference type="ARBA" id="ARBA00012438"/>
    </source>
</evidence>
<feature type="non-terminal residue" evidence="5">
    <location>
        <position position="152"/>
    </location>
</feature>
<dbReference type="Proteomes" id="UP000216107">
    <property type="component" value="Unassembled WGS sequence"/>
</dbReference>
<keyword evidence="3" id="KW-1133">Transmembrane helix</keyword>